<evidence type="ECO:0000313" key="2">
    <source>
        <dbReference type="EMBL" id="NEU03132.1"/>
    </source>
</evidence>
<feature type="non-terminal residue" evidence="2">
    <location>
        <position position="1"/>
    </location>
</feature>
<proteinExistence type="predicted"/>
<dbReference type="EMBL" id="JAAHTE010000881">
    <property type="protein sequence ID" value="NEU03132.1"/>
    <property type="molecule type" value="Genomic_DNA"/>
</dbReference>
<sequence>KLIEKINSGKSTDDDKLKEIELGKKIRDLRDKIDENDDHIKNKIARVINAKIDFQKAINLVNELKKDIAEYKKNIAKRYNS</sequence>
<feature type="non-terminal residue" evidence="2">
    <location>
        <position position="81"/>
    </location>
</feature>
<organism evidence="2">
    <name type="scientific">Escherichia coli</name>
    <dbReference type="NCBI Taxonomy" id="562"/>
    <lineage>
        <taxon>Bacteria</taxon>
        <taxon>Pseudomonadati</taxon>
        <taxon>Pseudomonadota</taxon>
        <taxon>Gammaproteobacteria</taxon>
        <taxon>Enterobacterales</taxon>
        <taxon>Enterobacteriaceae</taxon>
        <taxon>Escherichia</taxon>
    </lineage>
</organism>
<accession>A0A6D1ACB2</accession>
<gene>
    <name evidence="2" type="ORF">G3563_29855</name>
</gene>
<comment type="caution">
    <text evidence="2">The sequence shown here is derived from an EMBL/GenBank/DDBJ whole genome shotgun (WGS) entry which is preliminary data.</text>
</comment>
<dbReference type="AlphaFoldDB" id="A0A6D1ACB2"/>
<feature type="coiled-coil region" evidence="1">
    <location>
        <begin position="54"/>
        <end position="81"/>
    </location>
</feature>
<protein>
    <submittedName>
        <fullName evidence="2">Uncharacterized protein</fullName>
    </submittedName>
</protein>
<evidence type="ECO:0000256" key="1">
    <source>
        <dbReference type="SAM" id="Coils"/>
    </source>
</evidence>
<keyword evidence="1" id="KW-0175">Coiled coil</keyword>
<name>A0A6D1ACB2_ECOLX</name>
<reference evidence="2" key="1">
    <citation type="submission" date="2020-02" db="EMBL/GenBank/DDBJ databases">
        <title>Investigating the Use of Bacteriophages as New Decolonization Strategy for Intestinal Carriage of CTX-M-15-producing ST131 Escherichia coli: an In Vitro Continuous Culture System Model.</title>
        <authorList>
            <person name="Bernasconi O.J."/>
            <person name="Campos-Madueno E.I."/>
            <person name="Dona V."/>
            <person name="Perreten V."/>
            <person name="Carattoli A."/>
            <person name="Endimiani A."/>
        </authorList>
    </citation>
    <scope>NUCLEOTIDE SEQUENCE</scope>
    <source>
        <strain evidence="2">4901.28</strain>
    </source>
</reference>